<feature type="non-terminal residue" evidence="1">
    <location>
        <position position="1"/>
    </location>
</feature>
<sequence length="28" mass="3340">TIGYNKRINKFLFINLEYVCVDCMTVKN</sequence>
<gene>
    <name evidence="1" type="ORF">METZ01_LOCUS101989</name>
</gene>
<protein>
    <submittedName>
        <fullName evidence="1">Uncharacterized protein</fullName>
    </submittedName>
</protein>
<organism evidence="1">
    <name type="scientific">marine metagenome</name>
    <dbReference type="NCBI Taxonomy" id="408172"/>
    <lineage>
        <taxon>unclassified sequences</taxon>
        <taxon>metagenomes</taxon>
        <taxon>ecological metagenomes</taxon>
    </lineage>
</organism>
<name>A0A381W9F6_9ZZZZ</name>
<reference evidence="1" key="1">
    <citation type="submission" date="2018-05" db="EMBL/GenBank/DDBJ databases">
        <authorList>
            <person name="Lanie J.A."/>
            <person name="Ng W.-L."/>
            <person name="Kazmierczak K.M."/>
            <person name="Andrzejewski T.M."/>
            <person name="Davidsen T.M."/>
            <person name="Wayne K.J."/>
            <person name="Tettelin H."/>
            <person name="Glass J.I."/>
            <person name="Rusch D."/>
            <person name="Podicherti R."/>
            <person name="Tsui H.-C.T."/>
            <person name="Winkler M.E."/>
        </authorList>
    </citation>
    <scope>NUCLEOTIDE SEQUENCE</scope>
</reference>
<dbReference type="AlphaFoldDB" id="A0A381W9F6"/>
<evidence type="ECO:0000313" key="1">
    <source>
        <dbReference type="EMBL" id="SVA49135.1"/>
    </source>
</evidence>
<accession>A0A381W9F6</accession>
<dbReference type="EMBL" id="UINC01011103">
    <property type="protein sequence ID" value="SVA49135.1"/>
    <property type="molecule type" value="Genomic_DNA"/>
</dbReference>
<proteinExistence type="predicted"/>